<proteinExistence type="predicted"/>
<protein>
    <submittedName>
        <fullName evidence="1">Uncharacterized protein</fullName>
    </submittedName>
</protein>
<dbReference type="AlphaFoldDB" id="A0A2Z2M778"/>
<evidence type="ECO:0000313" key="1">
    <source>
        <dbReference type="EMBL" id="ASJ00235.1"/>
    </source>
</evidence>
<name>A0A2Z2M778_THEGO</name>
<accession>A0A2Z2M778</accession>
<reference evidence="1 2" key="1">
    <citation type="submission" date="2016-03" db="EMBL/GenBank/DDBJ databases">
        <title>Complete genome sequence of Thermococcus gorgonarius.</title>
        <authorList>
            <person name="Oger P.M."/>
        </authorList>
    </citation>
    <scope>NUCLEOTIDE SEQUENCE [LARGE SCALE GENOMIC DNA]</scope>
    <source>
        <strain evidence="1 2">W-12</strain>
    </source>
</reference>
<gene>
    <name evidence="1" type="ORF">A3K92_01430</name>
</gene>
<organism evidence="1 2">
    <name type="scientific">Thermococcus gorgonarius</name>
    <dbReference type="NCBI Taxonomy" id="71997"/>
    <lineage>
        <taxon>Archaea</taxon>
        <taxon>Methanobacteriati</taxon>
        <taxon>Methanobacteriota</taxon>
        <taxon>Thermococci</taxon>
        <taxon>Thermococcales</taxon>
        <taxon>Thermococcaceae</taxon>
        <taxon>Thermococcus</taxon>
    </lineage>
</organism>
<sequence length="106" mass="12567">MFPSAVNKLMYSQLTQKDIHGYLSVSLMYTKKIFHKILNQVSRKRKAVLEKYKKDPTVMVVYVRNRHKYQINTLEEHGIHVLVLEPLLKKLLESKDLDTLKEILKE</sequence>
<dbReference type="KEGG" id="tgg:A3K92_01430"/>
<keyword evidence="2" id="KW-1185">Reference proteome</keyword>
<dbReference type="EMBL" id="CP014855">
    <property type="protein sequence ID" value="ASJ00235.1"/>
    <property type="molecule type" value="Genomic_DNA"/>
</dbReference>
<dbReference type="Proteomes" id="UP000250134">
    <property type="component" value="Chromosome"/>
</dbReference>
<evidence type="ECO:0000313" key="2">
    <source>
        <dbReference type="Proteomes" id="UP000250134"/>
    </source>
</evidence>